<gene>
    <name evidence="3" type="ORF">ADEAN_000262300</name>
</gene>
<name>A0A7G2C5U4_9TRYP</name>
<feature type="region of interest" description="Disordered" evidence="1">
    <location>
        <begin position="1"/>
        <end position="24"/>
    </location>
</feature>
<dbReference type="Pfam" id="PF09149">
    <property type="entry name" value="DUF1935"/>
    <property type="match status" value="1"/>
</dbReference>
<sequence>MTIDEKKRKKGKKGKEEKNAAGEELQVASPPGFLYRLVNHSQGRWYFYNDTKDYVMVVTGYFGPKSLMTCLPPAKMWREMPSGLVLMELVVEPLKTVPMLEGEPKDGFDLRFNAVPVKEAGHLV</sequence>
<dbReference type="InterPro" id="IPR015232">
    <property type="entry name" value="DUF1935"/>
</dbReference>
<dbReference type="PANTHER" id="PTHR47047">
    <property type="entry name" value="PUTATIVE-RELATED-RELATED"/>
    <property type="match status" value="1"/>
</dbReference>
<organism evidence="3 4">
    <name type="scientific">Angomonas deanei</name>
    <dbReference type="NCBI Taxonomy" id="59799"/>
    <lineage>
        <taxon>Eukaryota</taxon>
        <taxon>Discoba</taxon>
        <taxon>Euglenozoa</taxon>
        <taxon>Kinetoplastea</taxon>
        <taxon>Metakinetoplastina</taxon>
        <taxon>Trypanosomatida</taxon>
        <taxon>Trypanosomatidae</taxon>
        <taxon>Strigomonadinae</taxon>
        <taxon>Angomonas</taxon>
    </lineage>
</organism>
<keyword evidence="4" id="KW-1185">Reference proteome</keyword>
<evidence type="ECO:0000256" key="1">
    <source>
        <dbReference type="SAM" id="MobiDB-lite"/>
    </source>
</evidence>
<dbReference type="EMBL" id="LR877148">
    <property type="protein sequence ID" value="CAD2215168.1"/>
    <property type="molecule type" value="Genomic_DNA"/>
</dbReference>
<evidence type="ECO:0000313" key="4">
    <source>
        <dbReference type="Proteomes" id="UP000515908"/>
    </source>
</evidence>
<dbReference type="Proteomes" id="UP000515908">
    <property type="component" value="Chromosome 04"/>
</dbReference>
<dbReference type="SUPFAM" id="SSF101601">
    <property type="entry name" value="Smp-1-like"/>
    <property type="match status" value="1"/>
</dbReference>
<protein>
    <recommendedName>
        <fullName evidence="2">DUF1935 domain-containing protein</fullName>
    </recommendedName>
</protein>
<dbReference type="Gene3D" id="2.60.40.1180">
    <property type="entry name" value="Golgi alpha-mannosidase II"/>
    <property type="match status" value="1"/>
</dbReference>
<dbReference type="VEuPathDB" id="TriTrypDB:ADEAN_000262300"/>
<dbReference type="OrthoDB" id="242279at2759"/>
<dbReference type="InterPro" id="IPR013780">
    <property type="entry name" value="Glyco_hydro_b"/>
</dbReference>
<proteinExistence type="predicted"/>
<reference evidence="3 4" key="1">
    <citation type="submission" date="2020-08" db="EMBL/GenBank/DDBJ databases">
        <authorList>
            <person name="Newling K."/>
            <person name="Davey J."/>
            <person name="Forrester S."/>
        </authorList>
    </citation>
    <scope>NUCLEOTIDE SEQUENCE [LARGE SCALE GENOMIC DNA]</scope>
    <source>
        <strain evidence="4">Crithidia deanei Carvalho (ATCC PRA-265)</strain>
    </source>
</reference>
<dbReference type="AlphaFoldDB" id="A0A7G2C5U4"/>
<evidence type="ECO:0000313" key="3">
    <source>
        <dbReference type="EMBL" id="CAD2215168.1"/>
    </source>
</evidence>
<dbReference type="InterPro" id="IPR036310">
    <property type="entry name" value="Smp-1-like_sf"/>
</dbReference>
<feature type="domain" description="DUF1935" evidence="2">
    <location>
        <begin position="31"/>
        <end position="117"/>
    </location>
</feature>
<accession>A0A7G2C5U4</accession>
<evidence type="ECO:0000259" key="2">
    <source>
        <dbReference type="Pfam" id="PF09149"/>
    </source>
</evidence>